<sequence>MISKSNNTQVPTAAINILQNTHTTTNMASNGGANNLTNNSKMGSRRIFTPHFKLQVLESYRKDSDCKGNQRATARKYNIHRRQIQKWLQCESNLRSSVASINHSGLKHQFHNVNQQQHQQGPIMIPTNSNSQFGYHHFESKPQQLPLDTARHSVATNSTTVPSIPVVVPSTNASTQGVYAAANLAAVVAAAAAAGAIAIASTSTTNTSSPLCQTVVSGNTAGISSPILHTHHLQPHHHHHHHHYDTPYTHASSNMSIPIPVLTHISPQHHRHYPYNLPPHTHTLLQPQSRVSTIPSLMSSTCLPVTVLSSTDLASSGSPQTNITAEEVLFERSEAINSIELNEREAKIVVDNIEDCCGRKSLNKYPQSAYIENGNQKEYALQNYNATQESSNTPCLTVTPIDLSIGSRRENAENINCSLRYLPSTDDVAENKNENVVDLTFRKRKVISRNDQPNKHMRNSENNSSILLTKVKEPNESDDDDDIEVEMEIKSPPPKPVKLFKPYLLDEKDDKFDENEEISEKKVSDENESCISSLYKIESDGKPNNFNLSNIPDHNFHVESTYFQRCKPLNLPSAFHKTSMSATSPVIPCAEGSPVSGYESSSSTYSESSYKEEYYRINEKRSCSIDLQVRAVCENLTCQENCVRKWLNQDTNSNPPATNASIVLYA</sequence>
<dbReference type="KEGG" id="bdr:105226871"/>
<dbReference type="Gene3D" id="1.10.10.60">
    <property type="entry name" value="Homeodomain-like"/>
    <property type="match status" value="1"/>
</dbReference>
<proteinExistence type="predicted"/>
<gene>
    <name evidence="3" type="primary">LOC105226871</name>
</gene>
<name>A0A6I9V4Z9_BACDO</name>
<evidence type="ECO:0000313" key="3">
    <source>
        <dbReference type="RefSeq" id="XP_011204291.2"/>
    </source>
</evidence>
<dbReference type="Pfam" id="PF09607">
    <property type="entry name" value="BrkDBD"/>
    <property type="match status" value="1"/>
</dbReference>
<dbReference type="AlphaFoldDB" id="A0A6I9V4Z9"/>
<dbReference type="InterPro" id="IPR018586">
    <property type="entry name" value="Brinker_DNA-bd"/>
</dbReference>
<evidence type="ECO:0000313" key="2">
    <source>
        <dbReference type="Proteomes" id="UP001652620"/>
    </source>
</evidence>
<accession>A0A6I9V4Z9</accession>
<protein>
    <submittedName>
        <fullName evidence="3">Uncharacterized protein LOC105226871</fullName>
    </submittedName>
</protein>
<dbReference type="InParanoid" id="A0A6I9V4Z9"/>
<feature type="domain" description="Brinker DNA-binding" evidence="1">
    <location>
        <begin position="43"/>
        <end position="99"/>
    </location>
</feature>
<reference evidence="3" key="1">
    <citation type="submission" date="2025-08" db="UniProtKB">
        <authorList>
            <consortium name="RefSeq"/>
        </authorList>
    </citation>
    <scope>IDENTIFICATION</scope>
    <source>
        <tissue evidence="3">Adult</tissue>
    </source>
</reference>
<organism evidence="2 3">
    <name type="scientific">Bactrocera dorsalis</name>
    <name type="common">Oriental fruit fly</name>
    <name type="synonym">Dacus dorsalis</name>
    <dbReference type="NCBI Taxonomy" id="27457"/>
    <lineage>
        <taxon>Eukaryota</taxon>
        <taxon>Metazoa</taxon>
        <taxon>Ecdysozoa</taxon>
        <taxon>Arthropoda</taxon>
        <taxon>Hexapoda</taxon>
        <taxon>Insecta</taxon>
        <taxon>Pterygota</taxon>
        <taxon>Neoptera</taxon>
        <taxon>Endopterygota</taxon>
        <taxon>Diptera</taxon>
        <taxon>Brachycera</taxon>
        <taxon>Muscomorpha</taxon>
        <taxon>Tephritoidea</taxon>
        <taxon>Tephritidae</taxon>
        <taxon>Bactrocera</taxon>
        <taxon>Bactrocera</taxon>
    </lineage>
</organism>
<dbReference type="GeneID" id="105226871"/>
<dbReference type="Proteomes" id="UP001652620">
    <property type="component" value="Chromosome 4"/>
</dbReference>
<dbReference type="OrthoDB" id="7764420at2759"/>
<evidence type="ECO:0000259" key="1">
    <source>
        <dbReference type="Pfam" id="PF09607"/>
    </source>
</evidence>
<keyword evidence="2" id="KW-1185">Reference proteome</keyword>
<dbReference type="RefSeq" id="XP_011204291.2">
    <property type="nucleotide sequence ID" value="XM_011205989.4"/>
</dbReference>